<dbReference type="RefSeq" id="WP_341426172.1">
    <property type="nucleotide sequence ID" value="NZ_JBBUTG010000006.1"/>
</dbReference>
<keyword evidence="2" id="KW-0645">Protease</keyword>
<accession>A0ABU9BPV5</accession>
<feature type="domain" description="Peptidase M14" evidence="1">
    <location>
        <begin position="29"/>
        <end position="163"/>
    </location>
</feature>
<evidence type="ECO:0000313" key="3">
    <source>
        <dbReference type="Proteomes" id="UP001371218"/>
    </source>
</evidence>
<sequence length="574" mass="64932">MSSTTTPDWSTPFEQGNRNQTTTWQACIEFHQRLAAAFPQWLKLEEVGRSDGGLPIHLGVFSPEGLFDPERARAEGRPVFFNNNGIHPGEPEGIDACMAMVRDLCLDPARRAALGRVVLIYIPVYNVDGAVNRANTSRVSQNGPEAFGFRGNARHLDLNRDFIKADSLNARTFAKVFTRWDPDVMVDTHTSNGADYQHVMTLIPTQPDKLGGHTGQHLREEMLPALYADMAERGFPMCPYVNPVKEIPDDGIADFLDTPRFSTGYAALHHTIGFMPETHMLKPFEARYHSTRAIVEVALAYTVAHGPAIRTARAADRAALQPGAAVALDWTLDTNRPRPFRFSGFRAVYEPSRLGRYMRLRYDRSSPWQKDIPYFDRYLSTASVQAPRAYLLPQAWHDVAQRLAAHGVPMQRVARTGTARAEAYRVTRVHKRPVPFEGRHLHAEVSVHAEPTQARMVEGDWVIPLGGALDRFIVEVIEPQGIDSFFRWSFFDSVLDRKEGFSDYVFEDEAERLLADEPGLRERFDAWKLAHPDLLGDRDAVLTFLYHACHRYAEPEWCVYPVLRLQELPDGLRG</sequence>
<gene>
    <name evidence="2" type="ORF">AACH06_13260</name>
</gene>
<keyword evidence="2" id="KW-0378">Hydrolase</keyword>
<evidence type="ECO:0000259" key="1">
    <source>
        <dbReference type="Pfam" id="PF00246"/>
    </source>
</evidence>
<protein>
    <submittedName>
        <fullName evidence="2">M14 family zinc carboxypeptidase</fullName>
    </submittedName>
</protein>
<dbReference type="Pfam" id="PF00246">
    <property type="entry name" value="Peptidase_M14"/>
    <property type="match status" value="1"/>
</dbReference>
<dbReference type="GO" id="GO:0004180">
    <property type="term" value="F:carboxypeptidase activity"/>
    <property type="evidence" value="ECO:0007669"/>
    <property type="project" value="UniProtKB-KW"/>
</dbReference>
<comment type="caution">
    <text evidence="2">The sequence shown here is derived from an EMBL/GenBank/DDBJ whole genome shotgun (WGS) entry which is preliminary data.</text>
</comment>
<keyword evidence="3" id="KW-1185">Reference proteome</keyword>
<dbReference type="EMBL" id="JBBUTG010000006">
    <property type="protein sequence ID" value="MEK8031789.1"/>
    <property type="molecule type" value="Genomic_DNA"/>
</dbReference>
<dbReference type="SUPFAM" id="SSF53187">
    <property type="entry name" value="Zn-dependent exopeptidases"/>
    <property type="match status" value="1"/>
</dbReference>
<dbReference type="InterPro" id="IPR000834">
    <property type="entry name" value="Peptidase_M14"/>
</dbReference>
<organism evidence="2 3">
    <name type="scientific">Ideonella lacteola</name>
    <dbReference type="NCBI Taxonomy" id="2984193"/>
    <lineage>
        <taxon>Bacteria</taxon>
        <taxon>Pseudomonadati</taxon>
        <taxon>Pseudomonadota</taxon>
        <taxon>Betaproteobacteria</taxon>
        <taxon>Burkholderiales</taxon>
        <taxon>Sphaerotilaceae</taxon>
        <taxon>Ideonella</taxon>
    </lineage>
</organism>
<dbReference type="Gene3D" id="3.40.630.10">
    <property type="entry name" value="Zn peptidases"/>
    <property type="match status" value="1"/>
</dbReference>
<dbReference type="Proteomes" id="UP001371218">
    <property type="component" value="Unassembled WGS sequence"/>
</dbReference>
<keyword evidence="2" id="KW-0121">Carboxypeptidase</keyword>
<evidence type="ECO:0000313" key="2">
    <source>
        <dbReference type="EMBL" id="MEK8031789.1"/>
    </source>
</evidence>
<name>A0ABU9BPV5_9BURK</name>
<proteinExistence type="predicted"/>
<reference evidence="2 3" key="1">
    <citation type="submission" date="2024-04" db="EMBL/GenBank/DDBJ databases">
        <title>Novel species of the genus Ideonella isolated from streams.</title>
        <authorList>
            <person name="Lu H."/>
        </authorList>
    </citation>
    <scope>NUCLEOTIDE SEQUENCE [LARGE SCALE GENOMIC DNA]</scope>
    <source>
        <strain evidence="2 3">DXS29W</strain>
    </source>
</reference>